<evidence type="ECO:0000256" key="6">
    <source>
        <dbReference type="SAM" id="Phobius"/>
    </source>
</evidence>
<sequence>MEAPADTQPQMDAPIELQQAIDTSAEIPPTNPPMEIQKPMEAPTASPHIKDSLEETTKTIDALANSSEPINGPQQMLVVAAKANQEQTTRILPEQASSSSTSALEVKSNDQDIESDALDQQDKKAIETTIVSTSLVSITNDLDGFQSVSWIVTSYLVTYTGFLAIISKMSDIFGRKSLKAISFGLFVLFSLGCGLAQTMNQLIILRAFQGIGGGGIYAMAYVIFPDISTPEMYGGYAAYLSLMATPACLLGPLFGGAINDNTTWRWVFWINVPIGLVCLIIVLLAIPRNFPHPPHNSPLALPRQALKQKLGRRDAIGTFFLLAASVTFDRCTRRRRNSIFLDQRYPTSLPHHFALPLDRLYFLAKTNP</sequence>
<feature type="region of interest" description="Disordered" evidence="5">
    <location>
        <begin position="1"/>
        <end position="48"/>
    </location>
</feature>
<dbReference type="OrthoDB" id="440553at2759"/>
<organism evidence="8 9">
    <name type="scientific">Gomphillus americanus</name>
    <dbReference type="NCBI Taxonomy" id="1940652"/>
    <lineage>
        <taxon>Eukaryota</taxon>
        <taxon>Fungi</taxon>
        <taxon>Dikarya</taxon>
        <taxon>Ascomycota</taxon>
        <taxon>Pezizomycotina</taxon>
        <taxon>Lecanoromycetes</taxon>
        <taxon>OSLEUM clade</taxon>
        <taxon>Ostropomycetidae</taxon>
        <taxon>Ostropales</taxon>
        <taxon>Graphidaceae</taxon>
        <taxon>Gomphilloideae</taxon>
        <taxon>Gomphillus</taxon>
    </lineage>
</organism>
<dbReference type="AlphaFoldDB" id="A0A8H3IR58"/>
<feature type="region of interest" description="Disordered" evidence="5">
    <location>
        <begin position="92"/>
        <end position="112"/>
    </location>
</feature>
<dbReference type="PROSITE" id="PS00216">
    <property type="entry name" value="SUGAR_TRANSPORT_1"/>
    <property type="match status" value="1"/>
</dbReference>
<dbReference type="InterPro" id="IPR036259">
    <property type="entry name" value="MFS_trans_sf"/>
</dbReference>
<keyword evidence="3 6" id="KW-1133">Transmembrane helix</keyword>
<feature type="domain" description="Major facilitator superfamily (MFS) profile" evidence="7">
    <location>
        <begin position="113"/>
        <end position="368"/>
    </location>
</feature>
<dbReference type="GO" id="GO:0022857">
    <property type="term" value="F:transmembrane transporter activity"/>
    <property type="evidence" value="ECO:0007669"/>
    <property type="project" value="InterPro"/>
</dbReference>
<dbReference type="PANTHER" id="PTHR23501">
    <property type="entry name" value="MAJOR FACILITATOR SUPERFAMILY"/>
    <property type="match status" value="1"/>
</dbReference>
<dbReference type="Gene3D" id="1.20.1720.10">
    <property type="entry name" value="Multidrug resistance protein D"/>
    <property type="match status" value="1"/>
</dbReference>
<protein>
    <recommendedName>
        <fullName evidence="7">Major facilitator superfamily (MFS) profile domain-containing protein</fullName>
    </recommendedName>
</protein>
<dbReference type="EMBL" id="CAJPDQ010000021">
    <property type="protein sequence ID" value="CAF9924350.1"/>
    <property type="molecule type" value="Genomic_DNA"/>
</dbReference>
<dbReference type="Proteomes" id="UP000664169">
    <property type="component" value="Unassembled WGS sequence"/>
</dbReference>
<feature type="transmembrane region" description="Helical" evidence="6">
    <location>
        <begin position="147"/>
        <end position="166"/>
    </location>
</feature>
<evidence type="ECO:0000259" key="7">
    <source>
        <dbReference type="PROSITE" id="PS50850"/>
    </source>
</evidence>
<dbReference type="InterPro" id="IPR020846">
    <property type="entry name" value="MFS_dom"/>
</dbReference>
<comment type="caution">
    <text evidence="8">The sequence shown here is derived from an EMBL/GenBank/DDBJ whole genome shotgun (WGS) entry which is preliminary data.</text>
</comment>
<keyword evidence="4 6" id="KW-0472">Membrane</keyword>
<comment type="subcellular location">
    <subcellularLocation>
        <location evidence="1">Membrane</location>
        <topology evidence="1">Multi-pass membrane protein</topology>
    </subcellularLocation>
</comment>
<keyword evidence="9" id="KW-1185">Reference proteome</keyword>
<dbReference type="PANTHER" id="PTHR23501:SF43">
    <property type="entry name" value="MULTIDRUG TRANSPORTER, PUTATIVE (AFU_ORTHOLOGUE AFUA_6G03040)-RELATED"/>
    <property type="match status" value="1"/>
</dbReference>
<evidence type="ECO:0000256" key="1">
    <source>
        <dbReference type="ARBA" id="ARBA00004141"/>
    </source>
</evidence>
<evidence type="ECO:0000313" key="9">
    <source>
        <dbReference type="Proteomes" id="UP000664169"/>
    </source>
</evidence>
<feature type="transmembrane region" description="Helical" evidence="6">
    <location>
        <begin position="203"/>
        <end position="224"/>
    </location>
</feature>
<evidence type="ECO:0000313" key="8">
    <source>
        <dbReference type="EMBL" id="CAF9924350.1"/>
    </source>
</evidence>
<dbReference type="SUPFAM" id="SSF103473">
    <property type="entry name" value="MFS general substrate transporter"/>
    <property type="match status" value="1"/>
</dbReference>
<dbReference type="PROSITE" id="PS50850">
    <property type="entry name" value="MFS"/>
    <property type="match status" value="1"/>
</dbReference>
<name>A0A8H3IR58_9LECA</name>
<reference evidence="8" key="1">
    <citation type="submission" date="2021-03" db="EMBL/GenBank/DDBJ databases">
        <authorList>
            <person name="Tagirdzhanova G."/>
        </authorList>
    </citation>
    <scope>NUCLEOTIDE SEQUENCE</scope>
</reference>
<evidence type="ECO:0000256" key="4">
    <source>
        <dbReference type="ARBA" id="ARBA00023136"/>
    </source>
</evidence>
<evidence type="ECO:0000256" key="2">
    <source>
        <dbReference type="ARBA" id="ARBA00022692"/>
    </source>
</evidence>
<proteinExistence type="predicted"/>
<feature type="transmembrane region" description="Helical" evidence="6">
    <location>
        <begin position="266"/>
        <end position="286"/>
    </location>
</feature>
<keyword evidence="2 6" id="KW-0812">Transmembrane</keyword>
<accession>A0A8H3IR58</accession>
<dbReference type="GO" id="GO:0005886">
    <property type="term" value="C:plasma membrane"/>
    <property type="evidence" value="ECO:0007669"/>
    <property type="project" value="TreeGrafter"/>
</dbReference>
<dbReference type="InterPro" id="IPR005829">
    <property type="entry name" value="Sugar_transporter_CS"/>
</dbReference>
<feature type="compositionally biased region" description="Polar residues" evidence="5">
    <location>
        <begin position="92"/>
        <end position="103"/>
    </location>
</feature>
<evidence type="ECO:0000256" key="5">
    <source>
        <dbReference type="SAM" id="MobiDB-lite"/>
    </source>
</evidence>
<feature type="transmembrane region" description="Helical" evidence="6">
    <location>
        <begin position="236"/>
        <end position="254"/>
    </location>
</feature>
<evidence type="ECO:0000256" key="3">
    <source>
        <dbReference type="ARBA" id="ARBA00022989"/>
    </source>
</evidence>
<dbReference type="InterPro" id="IPR011701">
    <property type="entry name" value="MFS"/>
</dbReference>
<gene>
    <name evidence="8" type="ORF">GOMPHAMPRED_003601</name>
</gene>
<feature type="transmembrane region" description="Helical" evidence="6">
    <location>
        <begin position="178"/>
        <end position="197"/>
    </location>
</feature>
<dbReference type="Pfam" id="PF07690">
    <property type="entry name" value="MFS_1"/>
    <property type="match status" value="1"/>
</dbReference>